<dbReference type="EMBL" id="PDCK01000039">
    <property type="protein sequence ID" value="PRQ56474.1"/>
    <property type="molecule type" value="Genomic_DNA"/>
</dbReference>
<name>A0A2P6SCS1_ROSCH</name>
<keyword evidence="1" id="KW-0853">WD repeat</keyword>
<evidence type="ECO:0000256" key="1">
    <source>
        <dbReference type="PROSITE-ProRule" id="PRU00221"/>
    </source>
</evidence>
<dbReference type="PROSITE" id="PS50082">
    <property type="entry name" value="WD_REPEATS_2"/>
    <property type="match status" value="1"/>
</dbReference>
<dbReference type="InterPro" id="IPR015943">
    <property type="entry name" value="WD40/YVTN_repeat-like_dom_sf"/>
</dbReference>
<dbReference type="PANTHER" id="PTHR14085:SF3">
    <property type="entry name" value="WD REPEAT-CONTAINING PROTEIN 46"/>
    <property type="match status" value="1"/>
</dbReference>
<keyword evidence="3" id="KW-1185">Reference proteome</keyword>
<dbReference type="Proteomes" id="UP000238479">
    <property type="component" value="Chromosome 1"/>
</dbReference>
<dbReference type="Gene3D" id="2.130.10.10">
    <property type="entry name" value="YVTN repeat-like/Quinoprotein amine dehydrogenase"/>
    <property type="match status" value="1"/>
</dbReference>
<dbReference type="GO" id="GO:0032040">
    <property type="term" value="C:small-subunit processome"/>
    <property type="evidence" value="ECO:0007669"/>
    <property type="project" value="TreeGrafter"/>
</dbReference>
<evidence type="ECO:0000313" key="3">
    <source>
        <dbReference type="Proteomes" id="UP000238479"/>
    </source>
</evidence>
<proteinExistence type="predicted"/>
<dbReference type="SUPFAM" id="SSF50978">
    <property type="entry name" value="WD40 repeat-like"/>
    <property type="match status" value="1"/>
</dbReference>
<dbReference type="InterPro" id="IPR001680">
    <property type="entry name" value="WD40_rpt"/>
</dbReference>
<gene>
    <name evidence="2" type="ORF">RchiOBHm_Chr1g0336811</name>
</gene>
<dbReference type="InterPro" id="IPR036322">
    <property type="entry name" value="WD40_repeat_dom_sf"/>
</dbReference>
<dbReference type="GO" id="GO:0000462">
    <property type="term" value="P:maturation of SSU-rRNA from tricistronic rRNA transcript (SSU-rRNA, 5.8S rRNA, LSU-rRNA)"/>
    <property type="evidence" value="ECO:0007669"/>
    <property type="project" value="TreeGrafter"/>
</dbReference>
<dbReference type="SMART" id="SM00320">
    <property type="entry name" value="WD40"/>
    <property type="match status" value="1"/>
</dbReference>
<dbReference type="GO" id="GO:0030686">
    <property type="term" value="C:90S preribosome"/>
    <property type="evidence" value="ECO:0007669"/>
    <property type="project" value="TreeGrafter"/>
</dbReference>
<sequence length="129" mass="14596">MWSPTSSSAVIEMLCHKRPISAIAFHPSNRDLMATSGKEKKAKLWDMRNLKWPLQMLPGQAETLDFDQKGLLARGTGSFLPVLRDSSGTQKYEKYMTHPSVKVYQIEKVLFRPINIFIAQGTPWGGLVF</sequence>
<protein>
    <submittedName>
        <fullName evidence="2">Putative transcription factor WD40-like family</fullName>
    </submittedName>
</protein>
<dbReference type="AlphaFoldDB" id="A0A2P6SCS1"/>
<dbReference type="PANTHER" id="PTHR14085">
    <property type="entry name" value="WD-REPEAT PROTEIN BING4"/>
    <property type="match status" value="1"/>
</dbReference>
<dbReference type="STRING" id="74649.A0A2P6SCS1"/>
<accession>A0A2P6SCS1</accession>
<feature type="repeat" description="WD" evidence="1">
    <location>
        <begin position="13"/>
        <end position="49"/>
    </location>
</feature>
<dbReference type="PROSITE" id="PS50294">
    <property type="entry name" value="WD_REPEATS_REGION"/>
    <property type="match status" value="1"/>
</dbReference>
<comment type="caution">
    <text evidence="2">The sequence shown here is derived from an EMBL/GenBank/DDBJ whole genome shotgun (WGS) entry which is preliminary data.</text>
</comment>
<dbReference type="InterPro" id="IPR040315">
    <property type="entry name" value="WDR46/Utp7"/>
</dbReference>
<organism evidence="2 3">
    <name type="scientific">Rosa chinensis</name>
    <name type="common">China rose</name>
    <dbReference type="NCBI Taxonomy" id="74649"/>
    <lineage>
        <taxon>Eukaryota</taxon>
        <taxon>Viridiplantae</taxon>
        <taxon>Streptophyta</taxon>
        <taxon>Embryophyta</taxon>
        <taxon>Tracheophyta</taxon>
        <taxon>Spermatophyta</taxon>
        <taxon>Magnoliopsida</taxon>
        <taxon>eudicotyledons</taxon>
        <taxon>Gunneridae</taxon>
        <taxon>Pentapetalae</taxon>
        <taxon>rosids</taxon>
        <taxon>fabids</taxon>
        <taxon>Rosales</taxon>
        <taxon>Rosaceae</taxon>
        <taxon>Rosoideae</taxon>
        <taxon>Rosoideae incertae sedis</taxon>
        <taxon>Rosa</taxon>
    </lineage>
</organism>
<dbReference type="Gramene" id="PRQ56474">
    <property type="protein sequence ID" value="PRQ56474"/>
    <property type="gene ID" value="RchiOBHm_Chr1g0336811"/>
</dbReference>
<reference evidence="2 3" key="1">
    <citation type="journal article" date="2018" name="Nat. Genet.">
        <title>The Rosa genome provides new insights in the design of modern roses.</title>
        <authorList>
            <person name="Bendahmane M."/>
        </authorList>
    </citation>
    <scope>NUCLEOTIDE SEQUENCE [LARGE SCALE GENOMIC DNA]</scope>
    <source>
        <strain evidence="3">cv. Old Blush</strain>
    </source>
</reference>
<evidence type="ECO:0000313" key="2">
    <source>
        <dbReference type="EMBL" id="PRQ56474.1"/>
    </source>
</evidence>